<dbReference type="Proteomes" id="UP001445472">
    <property type="component" value="Unassembled WGS sequence"/>
</dbReference>
<dbReference type="RefSeq" id="WP_351977408.1">
    <property type="nucleotide sequence ID" value="NZ_JBEPBX010000020.1"/>
</dbReference>
<feature type="transmembrane region" description="Helical" evidence="2">
    <location>
        <begin position="62"/>
        <end position="82"/>
    </location>
</feature>
<proteinExistence type="predicted"/>
<feature type="compositionally biased region" description="Basic and acidic residues" evidence="1">
    <location>
        <begin position="128"/>
        <end position="146"/>
    </location>
</feature>
<accession>A0ABV1V0A6</accession>
<evidence type="ECO:0000313" key="4">
    <source>
        <dbReference type="Proteomes" id="UP001445472"/>
    </source>
</evidence>
<evidence type="ECO:0000256" key="2">
    <source>
        <dbReference type="SAM" id="Phobius"/>
    </source>
</evidence>
<keyword evidence="4" id="KW-1185">Reference proteome</keyword>
<keyword evidence="2" id="KW-1133">Transmembrane helix</keyword>
<dbReference type="EMBL" id="JBEPBX010000020">
    <property type="protein sequence ID" value="MER6615956.1"/>
    <property type="molecule type" value="Genomic_DNA"/>
</dbReference>
<evidence type="ECO:0008006" key="5">
    <source>
        <dbReference type="Google" id="ProtNLM"/>
    </source>
</evidence>
<name>A0ABV1V0A6_9ACTN</name>
<feature type="compositionally biased region" description="Pro residues" evidence="1">
    <location>
        <begin position="1"/>
        <end position="12"/>
    </location>
</feature>
<sequence length="275" mass="29172">MTTPPHQFPGPYGPAQQPGPYAHGHHQPQPPYHPYPAQQFQGPGPQGWGQAPVGPPPKKDRTWLVVGLTLGAVAVVGLLAFIGNLGSDSGGSSDAAFPAAEYRLTVPKELLGGEYTLIKDGSAEADADLQKDSNYSRDPDLRDPRASRGSYNGTATDARRGLVLIGLHGRFRDPAQVRDRLLDGMQKADGMSESRPPRTVRASGSDVDLRCAVLLSKETDGTSTVPVCAWGDGNTAAYVAFLTPADAAQDPESVDLDATAKKVLQVREETRTPIG</sequence>
<reference evidence="3 4" key="1">
    <citation type="submission" date="2024-06" db="EMBL/GenBank/DDBJ databases">
        <title>The Natural Products Discovery Center: Release of the First 8490 Sequenced Strains for Exploring Actinobacteria Biosynthetic Diversity.</title>
        <authorList>
            <person name="Kalkreuter E."/>
            <person name="Kautsar S.A."/>
            <person name="Yang D."/>
            <person name="Bader C.D."/>
            <person name="Teijaro C.N."/>
            <person name="Fluegel L."/>
            <person name="Davis C.M."/>
            <person name="Simpson J.R."/>
            <person name="Lauterbach L."/>
            <person name="Steele A.D."/>
            <person name="Gui C."/>
            <person name="Meng S."/>
            <person name="Li G."/>
            <person name="Viehrig K."/>
            <person name="Ye F."/>
            <person name="Su P."/>
            <person name="Kiefer A.F."/>
            <person name="Nichols A."/>
            <person name="Cepeda A.J."/>
            <person name="Yan W."/>
            <person name="Fan B."/>
            <person name="Jiang Y."/>
            <person name="Adhikari A."/>
            <person name="Zheng C.-J."/>
            <person name="Schuster L."/>
            <person name="Cowan T.M."/>
            <person name="Smanski M.J."/>
            <person name="Chevrette M.G."/>
            <person name="De Carvalho L.P.S."/>
            <person name="Shen B."/>
        </authorList>
    </citation>
    <scope>NUCLEOTIDE SEQUENCE [LARGE SCALE GENOMIC DNA]</scope>
    <source>
        <strain evidence="3 4">NPDC000837</strain>
    </source>
</reference>
<gene>
    <name evidence="3" type="ORF">ABT276_21855</name>
</gene>
<evidence type="ECO:0000256" key="1">
    <source>
        <dbReference type="SAM" id="MobiDB-lite"/>
    </source>
</evidence>
<feature type="region of interest" description="Disordered" evidence="1">
    <location>
        <begin position="1"/>
        <end position="56"/>
    </location>
</feature>
<feature type="compositionally biased region" description="Low complexity" evidence="1">
    <location>
        <begin position="35"/>
        <end position="52"/>
    </location>
</feature>
<keyword evidence="2" id="KW-0812">Transmembrane</keyword>
<keyword evidence="2" id="KW-0472">Membrane</keyword>
<comment type="caution">
    <text evidence="3">The sequence shown here is derived from an EMBL/GenBank/DDBJ whole genome shotgun (WGS) entry which is preliminary data.</text>
</comment>
<organism evidence="3 4">
    <name type="scientific">Streptomyces xantholiticus</name>
    <dbReference type="NCBI Taxonomy" id="68285"/>
    <lineage>
        <taxon>Bacteria</taxon>
        <taxon>Bacillati</taxon>
        <taxon>Actinomycetota</taxon>
        <taxon>Actinomycetes</taxon>
        <taxon>Kitasatosporales</taxon>
        <taxon>Streptomycetaceae</taxon>
        <taxon>Streptomyces</taxon>
    </lineage>
</organism>
<feature type="region of interest" description="Disordered" evidence="1">
    <location>
        <begin position="128"/>
        <end position="154"/>
    </location>
</feature>
<feature type="compositionally biased region" description="Low complexity" evidence="1">
    <location>
        <begin position="13"/>
        <end position="22"/>
    </location>
</feature>
<dbReference type="SUPFAM" id="SSF81995">
    <property type="entry name" value="beta-sandwich domain of Sec23/24"/>
    <property type="match status" value="1"/>
</dbReference>
<evidence type="ECO:0000313" key="3">
    <source>
        <dbReference type="EMBL" id="MER6615956.1"/>
    </source>
</evidence>
<protein>
    <recommendedName>
        <fullName evidence="5">Secreted protein</fullName>
    </recommendedName>
</protein>